<organism evidence="1 2">
    <name type="scientific">Hafnia alvei</name>
    <dbReference type="NCBI Taxonomy" id="569"/>
    <lineage>
        <taxon>Bacteria</taxon>
        <taxon>Pseudomonadati</taxon>
        <taxon>Pseudomonadota</taxon>
        <taxon>Gammaproteobacteria</taxon>
        <taxon>Enterobacterales</taxon>
        <taxon>Hafniaceae</taxon>
        <taxon>Hafnia</taxon>
    </lineage>
</organism>
<accession>A0A1C6Z7D6</accession>
<reference evidence="1 2" key="1">
    <citation type="submission" date="2016-09" db="EMBL/GenBank/DDBJ databases">
        <authorList>
            <person name="Capua I."/>
            <person name="De Benedictis P."/>
            <person name="Joannis T."/>
            <person name="Lombin L.H."/>
            <person name="Cattoli G."/>
        </authorList>
    </citation>
    <scope>NUCLEOTIDE SEQUENCE [LARGE SCALE GENOMIC DNA]</scope>
    <source>
        <strain evidence="1 2">GB001</strain>
    </source>
</reference>
<gene>
    <name evidence="1" type="ORF">BN1044_04534</name>
</gene>
<proteinExistence type="predicted"/>
<evidence type="ECO:0000313" key="1">
    <source>
        <dbReference type="EMBL" id="SCM55021.1"/>
    </source>
</evidence>
<dbReference type="Proteomes" id="UP000094844">
    <property type="component" value="Unassembled WGS sequence"/>
</dbReference>
<dbReference type="EMBL" id="FMIQ01000085">
    <property type="protein sequence ID" value="SCM55021.1"/>
    <property type="molecule type" value="Genomic_DNA"/>
</dbReference>
<evidence type="ECO:0000313" key="2">
    <source>
        <dbReference type="Proteomes" id="UP000094844"/>
    </source>
</evidence>
<dbReference type="AlphaFoldDB" id="A0A1C6Z7D6"/>
<name>A0A1C6Z7D6_HAFAL</name>
<protein>
    <submittedName>
        <fullName evidence="1">Uncharacterized protein</fullName>
    </submittedName>
</protein>
<sequence length="101" mass="11548">MKNSSGETFAYSSLAPEYSGFLYNHYSRFQTDYMNVSFHHSGFKYTVFSNYEDGDSNKGVTVVNLKTKKEYTYECKDEGVDRLSDLMGKLQCDKDDALGCQ</sequence>